<evidence type="ECO:0000313" key="2">
    <source>
        <dbReference type="EMBL" id="KAH3875134.1"/>
    </source>
</evidence>
<dbReference type="PANTHER" id="PTHR39948:SF1">
    <property type="entry name" value="GEO11419P1"/>
    <property type="match status" value="1"/>
</dbReference>
<keyword evidence="3" id="KW-1185">Reference proteome</keyword>
<accession>A0A9D4MFD4</accession>
<evidence type="ECO:0000313" key="3">
    <source>
        <dbReference type="Proteomes" id="UP000828390"/>
    </source>
</evidence>
<feature type="transmembrane region" description="Helical" evidence="1">
    <location>
        <begin position="14"/>
        <end position="43"/>
    </location>
</feature>
<dbReference type="EMBL" id="JAIWYP010000002">
    <property type="protein sequence ID" value="KAH3875134.1"/>
    <property type="molecule type" value="Genomic_DNA"/>
</dbReference>
<keyword evidence="1" id="KW-0812">Transmembrane</keyword>
<protein>
    <submittedName>
        <fullName evidence="2">Uncharacterized protein</fullName>
    </submittedName>
</protein>
<reference evidence="2" key="1">
    <citation type="journal article" date="2019" name="bioRxiv">
        <title>The Genome of the Zebra Mussel, Dreissena polymorpha: A Resource for Invasive Species Research.</title>
        <authorList>
            <person name="McCartney M.A."/>
            <person name="Auch B."/>
            <person name="Kono T."/>
            <person name="Mallez S."/>
            <person name="Zhang Y."/>
            <person name="Obille A."/>
            <person name="Becker A."/>
            <person name="Abrahante J.E."/>
            <person name="Garbe J."/>
            <person name="Badalamenti J.P."/>
            <person name="Herman A."/>
            <person name="Mangelson H."/>
            <person name="Liachko I."/>
            <person name="Sullivan S."/>
            <person name="Sone E.D."/>
            <person name="Koren S."/>
            <person name="Silverstein K.A.T."/>
            <person name="Beckman K.B."/>
            <person name="Gohl D.M."/>
        </authorList>
    </citation>
    <scope>NUCLEOTIDE SEQUENCE</scope>
    <source>
        <strain evidence="2">Duluth1</strain>
        <tissue evidence="2">Whole animal</tissue>
    </source>
</reference>
<gene>
    <name evidence="2" type="ORF">DPMN_038396</name>
</gene>
<reference evidence="2" key="2">
    <citation type="submission" date="2020-11" db="EMBL/GenBank/DDBJ databases">
        <authorList>
            <person name="McCartney M.A."/>
            <person name="Auch B."/>
            <person name="Kono T."/>
            <person name="Mallez S."/>
            <person name="Becker A."/>
            <person name="Gohl D.M."/>
            <person name="Silverstein K.A.T."/>
            <person name="Koren S."/>
            <person name="Bechman K.B."/>
            <person name="Herman A."/>
            <person name="Abrahante J.E."/>
            <person name="Garbe J."/>
        </authorList>
    </citation>
    <scope>NUCLEOTIDE SEQUENCE</scope>
    <source>
        <strain evidence="2">Duluth1</strain>
        <tissue evidence="2">Whole animal</tissue>
    </source>
</reference>
<proteinExistence type="predicted"/>
<keyword evidence="1" id="KW-0472">Membrane</keyword>
<name>A0A9D4MFD4_DREPO</name>
<dbReference type="Proteomes" id="UP000828390">
    <property type="component" value="Unassembled WGS sequence"/>
</dbReference>
<dbReference type="PANTHER" id="PTHR39948">
    <property type="entry name" value="GEO11419P1"/>
    <property type="match status" value="1"/>
</dbReference>
<organism evidence="2 3">
    <name type="scientific">Dreissena polymorpha</name>
    <name type="common">Zebra mussel</name>
    <name type="synonym">Mytilus polymorpha</name>
    <dbReference type="NCBI Taxonomy" id="45954"/>
    <lineage>
        <taxon>Eukaryota</taxon>
        <taxon>Metazoa</taxon>
        <taxon>Spiralia</taxon>
        <taxon>Lophotrochozoa</taxon>
        <taxon>Mollusca</taxon>
        <taxon>Bivalvia</taxon>
        <taxon>Autobranchia</taxon>
        <taxon>Heteroconchia</taxon>
        <taxon>Euheterodonta</taxon>
        <taxon>Imparidentia</taxon>
        <taxon>Neoheterodontei</taxon>
        <taxon>Myida</taxon>
        <taxon>Dreissenoidea</taxon>
        <taxon>Dreissenidae</taxon>
        <taxon>Dreissena</taxon>
    </lineage>
</organism>
<keyword evidence="1" id="KW-1133">Transmembrane helix</keyword>
<comment type="caution">
    <text evidence="2">The sequence shown here is derived from an EMBL/GenBank/DDBJ whole genome shotgun (WGS) entry which is preliminary data.</text>
</comment>
<dbReference type="AlphaFoldDB" id="A0A9D4MFD4"/>
<sequence>MGGGDGSGSGGPRFLWGVLWFLCIWFLAWPIAFFCAWVYILLLPFSVCIDCLKGACQFLQKCVQLPLTCAENMVSMKSMC</sequence>
<evidence type="ECO:0000256" key="1">
    <source>
        <dbReference type="SAM" id="Phobius"/>
    </source>
</evidence>